<proteinExistence type="predicted"/>
<dbReference type="EMBL" id="LT607410">
    <property type="protein sequence ID" value="SCF29553.1"/>
    <property type="molecule type" value="Genomic_DNA"/>
</dbReference>
<dbReference type="CDD" id="cd20694">
    <property type="entry name" value="CdiI_Ct-like"/>
    <property type="match status" value="1"/>
</dbReference>
<organism evidence="1 2">
    <name type="scientific">Micromonospora purpureochromogenes</name>
    <dbReference type="NCBI Taxonomy" id="47872"/>
    <lineage>
        <taxon>Bacteria</taxon>
        <taxon>Bacillati</taxon>
        <taxon>Actinomycetota</taxon>
        <taxon>Actinomycetes</taxon>
        <taxon>Micromonosporales</taxon>
        <taxon>Micromonosporaceae</taxon>
        <taxon>Micromonospora</taxon>
    </lineage>
</organism>
<dbReference type="RefSeq" id="WP_231925101.1">
    <property type="nucleotide sequence ID" value="NZ_LT607410.1"/>
</dbReference>
<evidence type="ECO:0000313" key="2">
    <source>
        <dbReference type="Proteomes" id="UP000198228"/>
    </source>
</evidence>
<dbReference type="InterPro" id="IPR049796">
    <property type="entry name" value="CdiI_Ct-like"/>
</dbReference>
<reference evidence="1 2" key="1">
    <citation type="submission" date="2016-06" db="EMBL/GenBank/DDBJ databases">
        <authorList>
            <person name="Kjaerup R.B."/>
            <person name="Dalgaard T.S."/>
            <person name="Juul-Madsen H.R."/>
        </authorList>
    </citation>
    <scope>NUCLEOTIDE SEQUENCE [LARGE SCALE GENOMIC DNA]</scope>
    <source>
        <strain evidence="1 2">DSM 43821</strain>
    </source>
</reference>
<gene>
    <name evidence="1" type="ORF">GA0074696_4174</name>
</gene>
<accession>A0A1C4Z986</accession>
<evidence type="ECO:0008006" key="3">
    <source>
        <dbReference type="Google" id="ProtNLM"/>
    </source>
</evidence>
<dbReference type="Proteomes" id="UP000198228">
    <property type="component" value="Chromosome I"/>
</dbReference>
<sequence length="142" mass="16228">MTEDVTVRHEHHVFHNPPSSTPAQVHAALDRGDLSAALDAMVGTALYGDGDFKELQELHLRLLEHEDHQVSALAATCLGHLARVYRRLDERRVVAALRRARALPHTSGTADDALEDIQIFLHPRRARWRRRVWTAIRPWAWI</sequence>
<name>A0A1C4Z986_9ACTN</name>
<protein>
    <recommendedName>
        <fullName evidence="3">HEAT repeat-containing protein</fullName>
    </recommendedName>
</protein>
<evidence type="ECO:0000313" key="1">
    <source>
        <dbReference type="EMBL" id="SCF29553.1"/>
    </source>
</evidence>
<dbReference type="AlphaFoldDB" id="A0A1C4Z986"/>